<evidence type="ECO:0000313" key="7">
    <source>
        <dbReference type="EMBL" id="KAG0647210.1"/>
    </source>
</evidence>
<dbReference type="PANTHER" id="PTHR46494">
    <property type="entry name" value="CORA FAMILY METAL ION TRANSPORTER (EUROFUNG)"/>
    <property type="match status" value="1"/>
</dbReference>
<comment type="caution">
    <text evidence="7">The sequence shown here is derived from an EMBL/GenBank/DDBJ whole genome shotgun (WGS) entry which is preliminary data.</text>
</comment>
<feature type="region of interest" description="Disordered" evidence="5">
    <location>
        <begin position="43"/>
        <end position="96"/>
    </location>
</feature>
<name>A0A9P6VFY5_9HELO</name>
<dbReference type="OrthoDB" id="5428055at2759"/>
<feature type="transmembrane region" description="Helical" evidence="6">
    <location>
        <begin position="411"/>
        <end position="430"/>
    </location>
</feature>
<evidence type="ECO:0000256" key="5">
    <source>
        <dbReference type="SAM" id="MobiDB-lite"/>
    </source>
</evidence>
<proteinExistence type="predicted"/>
<comment type="subcellular location">
    <subcellularLocation>
        <location evidence="1">Cell membrane</location>
        <topology evidence="1">Multi-pass membrane protein</topology>
    </subcellularLocation>
</comment>
<dbReference type="SUPFAM" id="SSF144083">
    <property type="entry name" value="Magnesium transport protein CorA, transmembrane region"/>
    <property type="match status" value="1"/>
</dbReference>
<dbReference type="GO" id="GO:0015087">
    <property type="term" value="F:cobalt ion transmembrane transporter activity"/>
    <property type="evidence" value="ECO:0007669"/>
    <property type="project" value="TreeGrafter"/>
</dbReference>
<evidence type="ECO:0000313" key="8">
    <source>
        <dbReference type="Proteomes" id="UP000785200"/>
    </source>
</evidence>
<dbReference type="AlphaFoldDB" id="A0A9P6VFY5"/>
<evidence type="ECO:0000256" key="1">
    <source>
        <dbReference type="ARBA" id="ARBA00004651"/>
    </source>
</evidence>
<keyword evidence="2 6" id="KW-0812">Transmembrane</keyword>
<dbReference type="GO" id="GO:0005886">
    <property type="term" value="C:plasma membrane"/>
    <property type="evidence" value="ECO:0007669"/>
    <property type="project" value="UniProtKB-SubCell"/>
</dbReference>
<dbReference type="GO" id="GO:0015095">
    <property type="term" value="F:magnesium ion transmembrane transporter activity"/>
    <property type="evidence" value="ECO:0007669"/>
    <property type="project" value="TreeGrafter"/>
</dbReference>
<dbReference type="GO" id="GO:0050897">
    <property type="term" value="F:cobalt ion binding"/>
    <property type="evidence" value="ECO:0007669"/>
    <property type="project" value="TreeGrafter"/>
</dbReference>
<dbReference type="GO" id="GO:0000287">
    <property type="term" value="F:magnesium ion binding"/>
    <property type="evidence" value="ECO:0007669"/>
    <property type="project" value="TreeGrafter"/>
</dbReference>
<evidence type="ECO:0000256" key="3">
    <source>
        <dbReference type="ARBA" id="ARBA00022989"/>
    </source>
</evidence>
<dbReference type="Gene3D" id="1.20.58.340">
    <property type="entry name" value="Magnesium transport protein CorA, transmembrane region"/>
    <property type="match status" value="1"/>
</dbReference>
<feature type="compositionally biased region" description="Polar residues" evidence="5">
    <location>
        <begin position="52"/>
        <end position="69"/>
    </location>
</feature>
<dbReference type="InterPro" id="IPR045863">
    <property type="entry name" value="CorA_TM1_TM2"/>
</dbReference>
<evidence type="ECO:0000256" key="4">
    <source>
        <dbReference type="ARBA" id="ARBA00023136"/>
    </source>
</evidence>
<evidence type="ECO:0000256" key="2">
    <source>
        <dbReference type="ARBA" id="ARBA00022692"/>
    </source>
</evidence>
<evidence type="ECO:0000256" key="6">
    <source>
        <dbReference type="SAM" id="Phobius"/>
    </source>
</evidence>
<accession>A0A9P6VFY5</accession>
<keyword evidence="3 6" id="KW-1133">Transmembrane helix</keyword>
<feature type="transmembrane region" description="Helical" evidence="6">
    <location>
        <begin position="581"/>
        <end position="599"/>
    </location>
</feature>
<reference evidence="7" key="1">
    <citation type="submission" date="2019-07" db="EMBL/GenBank/DDBJ databases">
        <title>Hyphodiscus hymeniophilus genome sequencing and assembly.</title>
        <authorList>
            <person name="Kramer G."/>
            <person name="Nodwell J."/>
        </authorList>
    </citation>
    <scope>NUCLEOTIDE SEQUENCE</scope>
    <source>
        <strain evidence="7">ATCC 34498</strain>
    </source>
</reference>
<dbReference type="PANTHER" id="PTHR46494:SF1">
    <property type="entry name" value="CORA FAMILY METAL ION TRANSPORTER (EUROFUNG)"/>
    <property type="match status" value="1"/>
</dbReference>
<protein>
    <submittedName>
        <fullName evidence="7">Uncharacterized protein</fullName>
    </submittedName>
</protein>
<organism evidence="7 8">
    <name type="scientific">Hyphodiscus hymeniophilus</name>
    <dbReference type="NCBI Taxonomy" id="353542"/>
    <lineage>
        <taxon>Eukaryota</taxon>
        <taxon>Fungi</taxon>
        <taxon>Dikarya</taxon>
        <taxon>Ascomycota</taxon>
        <taxon>Pezizomycotina</taxon>
        <taxon>Leotiomycetes</taxon>
        <taxon>Helotiales</taxon>
        <taxon>Hyphodiscaceae</taxon>
        <taxon>Hyphodiscus</taxon>
    </lineage>
</organism>
<dbReference type="EMBL" id="VNKQ01000013">
    <property type="protein sequence ID" value="KAG0647210.1"/>
    <property type="molecule type" value="Genomic_DNA"/>
</dbReference>
<gene>
    <name evidence="7" type="ORF">D0Z07_7193</name>
</gene>
<feature type="transmembrane region" description="Helical" evidence="6">
    <location>
        <begin position="548"/>
        <end position="569"/>
    </location>
</feature>
<keyword evidence="4 6" id="KW-0472">Membrane</keyword>
<dbReference type="Pfam" id="PF01544">
    <property type="entry name" value="CorA"/>
    <property type="match status" value="1"/>
</dbReference>
<dbReference type="InterPro" id="IPR002523">
    <property type="entry name" value="MgTranspt_CorA/ZnTranspt_ZntB"/>
</dbReference>
<sequence length="626" mass="71711">PLEVGFQRQEEQEEALQPQCFSPLFFLARTTLSTAGTHSAKINVMDLPPRGPSQQSSSIVEKSCSQTEVPVNVDRPLSRKATHNPNSLPHRDDSSGKEWDIGDLYDREIDRSVWSIDTSNRPYLRYLKRISEGWPHITWLADFMEVGTSPLKWRNLDSKEIEDRAKRTRIAVLDFSPTSKPARTDWHDIQSSARLTQLLAEPAHSQDPDFARIFVVEDLSRDVIEALGAQYDIDPLFFRAQISDYLWYTIRDPWVELNDLEQTAAERNFFNIRYMRPRYFSTEDSLKKARDNLGSFNVLRRLEQDLSWKVREHRKPQGPTVGVVRSKASIWIRKNKPNEKGIVGILLVDPTLAEGYPLWGGPRNLQPCPSMHAKPPLHAPPRTTLFEDVIYYIMKMSKDDLSSLEKQDSALSIPILSIIAAEWLTVLNYITTVLTKIEWELESPDYRRDDPSGIDSLDSAVERLHPLRRLIPVYRKFLKEVLTTILAPSNLKSPPEKPCHLRKLRAEFEAILERIDRLQIRTQNIISLATAIISIDENKRAMKMNKNLVRVTYLAVVFVPVQFVSSFFSMTPDLSSLNQTFWIYFCVAVPLTALCLTIADPPRAVRTFKRLSNKGRGALGFKGKAT</sequence>
<dbReference type="Proteomes" id="UP000785200">
    <property type="component" value="Unassembled WGS sequence"/>
</dbReference>
<feature type="non-terminal residue" evidence="7">
    <location>
        <position position="1"/>
    </location>
</feature>
<keyword evidence="8" id="KW-1185">Reference proteome</keyword>